<sequence>MPSNEPTTRLGTGRMVALLLVGTLTFLVIALVAPWVWQTFRSASGPAAMAAAPLAGLPWQIERRPDGSSLVFGLDLGHGTLQQVATRWPDEKLELALVRDPQGVFTLEGYLENIRAGFVQGKMVLTGAADTATLQAWSERATHREPQPSGTWRLTLNPQDQATALAAPLAGLVFLPAARFDEATAVERFGPAPERLTTQDGTVHLLYPEQGVVIALDPQERAKPVLQYVAPSAFDRLRAPLKR</sequence>
<organism evidence="2 3">
    <name type="scientific">Sphaerotilus montanus</name>
    <dbReference type="NCBI Taxonomy" id="522889"/>
    <lineage>
        <taxon>Bacteria</taxon>
        <taxon>Pseudomonadati</taxon>
        <taxon>Pseudomonadota</taxon>
        <taxon>Betaproteobacteria</taxon>
        <taxon>Burkholderiales</taxon>
        <taxon>Sphaerotilaceae</taxon>
        <taxon>Sphaerotilus</taxon>
    </lineage>
</organism>
<reference evidence="2 3" key="1">
    <citation type="submission" date="2020-07" db="EMBL/GenBank/DDBJ databases">
        <title>Genomic Encyclopedia of Archaeal and Bacterial Type Strains, Phase II (KMG-II): from individual species to whole genera.</title>
        <authorList>
            <person name="Goeker M."/>
        </authorList>
    </citation>
    <scope>NUCLEOTIDE SEQUENCE [LARGE SCALE GENOMIC DNA]</scope>
    <source>
        <strain evidence="2 3">DSM 21226</strain>
    </source>
</reference>
<proteinExistence type="predicted"/>
<evidence type="ECO:0000313" key="2">
    <source>
        <dbReference type="EMBL" id="NYG33448.1"/>
    </source>
</evidence>
<accession>A0A7Y9U5Y1</accession>
<keyword evidence="1" id="KW-0472">Membrane</keyword>
<dbReference type="RefSeq" id="WP_179634212.1">
    <property type="nucleotide sequence ID" value="NZ_JACCFH010000001.1"/>
</dbReference>
<dbReference type="AlphaFoldDB" id="A0A7Y9U5Y1"/>
<gene>
    <name evidence="2" type="ORF">BDD16_002434</name>
</gene>
<keyword evidence="3" id="KW-1185">Reference proteome</keyword>
<keyword evidence="1" id="KW-1133">Transmembrane helix</keyword>
<evidence type="ECO:0000313" key="3">
    <source>
        <dbReference type="Proteomes" id="UP000518288"/>
    </source>
</evidence>
<comment type="caution">
    <text evidence="2">The sequence shown here is derived from an EMBL/GenBank/DDBJ whole genome shotgun (WGS) entry which is preliminary data.</text>
</comment>
<dbReference type="EMBL" id="JACCFH010000001">
    <property type="protein sequence ID" value="NYG33448.1"/>
    <property type="molecule type" value="Genomic_DNA"/>
</dbReference>
<feature type="transmembrane region" description="Helical" evidence="1">
    <location>
        <begin position="16"/>
        <end position="37"/>
    </location>
</feature>
<dbReference type="GO" id="GO:0016740">
    <property type="term" value="F:transferase activity"/>
    <property type="evidence" value="ECO:0007669"/>
    <property type="project" value="UniProtKB-KW"/>
</dbReference>
<dbReference type="Proteomes" id="UP000518288">
    <property type="component" value="Unassembled WGS sequence"/>
</dbReference>
<name>A0A7Y9U5Y1_9BURK</name>
<protein>
    <submittedName>
        <fullName evidence="2">4-amino-4-deoxy-L-arabinose transferase-like glycosyltransferase</fullName>
    </submittedName>
</protein>
<keyword evidence="1" id="KW-0812">Transmembrane</keyword>
<keyword evidence="2" id="KW-0808">Transferase</keyword>
<evidence type="ECO:0000256" key="1">
    <source>
        <dbReference type="SAM" id="Phobius"/>
    </source>
</evidence>